<keyword evidence="3" id="KW-1185">Reference proteome</keyword>
<feature type="compositionally biased region" description="Polar residues" evidence="1">
    <location>
        <begin position="402"/>
        <end position="412"/>
    </location>
</feature>
<gene>
    <name evidence="2" type="ORF">DERF_005583</name>
</gene>
<organism evidence="2 3">
    <name type="scientific">Dermatophagoides farinae</name>
    <name type="common">American house dust mite</name>
    <dbReference type="NCBI Taxonomy" id="6954"/>
    <lineage>
        <taxon>Eukaryota</taxon>
        <taxon>Metazoa</taxon>
        <taxon>Ecdysozoa</taxon>
        <taxon>Arthropoda</taxon>
        <taxon>Chelicerata</taxon>
        <taxon>Arachnida</taxon>
        <taxon>Acari</taxon>
        <taxon>Acariformes</taxon>
        <taxon>Sarcoptiformes</taxon>
        <taxon>Astigmata</taxon>
        <taxon>Psoroptidia</taxon>
        <taxon>Analgoidea</taxon>
        <taxon>Pyroglyphidae</taxon>
        <taxon>Dermatophagoidinae</taxon>
        <taxon>Dermatophagoides</taxon>
    </lineage>
</organism>
<name>A0A922I3S1_DERFA</name>
<feature type="region of interest" description="Disordered" evidence="1">
    <location>
        <begin position="578"/>
        <end position="600"/>
    </location>
</feature>
<dbReference type="AlphaFoldDB" id="A0A922I3S1"/>
<evidence type="ECO:0000256" key="1">
    <source>
        <dbReference type="SAM" id="MobiDB-lite"/>
    </source>
</evidence>
<feature type="compositionally biased region" description="Polar residues" evidence="1">
    <location>
        <begin position="144"/>
        <end position="155"/>
    </location>
</feature>
<protein>
    <submittedName>
        <fullName evidence="2">Uncharacterized protein</fullName>
    </submittedName>
</protein>
<proteinExistence type="predicted"/>
<dbReference type="EMBL" id="ASGP02000002">
    <property type="protein sequence ID" value="KAH9521977.1"/>
    <property type="molecule type" value="Genomic_DNA"/>
</dbReference>
<evidence type="ECO:0000313" key="3">
    <source>
        <dbReference type="Proteomes" id="UP000790347"/>
    </source>
</evidence>
<reference evidence="2" key="1">
    <citation type="submission" date="2013-05" db="EMBL/GenBank/DDBJ databases">
        <authorList>
            <person name="Yim A.K.Y."/>
            <person name="Chan T.F."/>
            <person name="Ji K.M."/>
            <person name="Liu X.Y."/>
            <person name="Zhou J.W."/>
            <person name="Li R.Q."/>
            <person name="Yang K.Y."/>
            <person name="Li J."/>
            <person name="Li M."/>
            <person name="Law P.T.W."/>
            <person name="Wu Y.L."/>
            <person name="Cai Z.L."/>
            <person name="Qin H."/>
            <person name="Bao Y."/>
            <person name="Leung R.K.K."/>
            <person name="Ng P.K.S."/>
            <person name="Zou J."/>
            <person name="Zhong X.J."/>
            <person name="Ran P.X."/>
            <person name="Zhong N.S."/>
            <person name="Liu Z.G."/>
            <person name="Tsui S.K.W."/>
        </authorList>
    </citation>
    <scope>NUCLEOTIDE SEQUENCE</scope>
    <source>
        <strain evidence="2">Derf</strain>
        <tissue evidence="2">Whole organism</tissue>
    </source>
</reference>
<feature type="region of interest" description="Disordered" evidence="1">
    <location>
        <begin position="115"/>
        <end position="155"/>
    </location>
</feature>
<feature type="compositionally biased region" description="Low complexity" evidence="1">
    <location>
        <begin position="115"/>
        <end position="143"/>
    </location>
</feature>
<dbReference type="Proteomes" id="UP000790347">
    <property type="component" value="Unassembled WGS sequence"/>
</dbReference>
<accession>A0A922I3S1</accession>
<evidence type="ECO:0000313" key="2">
    <source>
        <dbReference type="EMBL" id="KAH9521977.1"/>
    </source>
</evidence>
<reference evidence="2" key="2">
    <citation type="journal article" date="2022" name="Res Sq">
        <title>Comparative Genomics Reveals Insights into the Divergent Evolution of Astigmatic Mites and Household Pest Adaptations.</title>
        <authorList>
            <person name="Xiong Q."/>
            <person name="Wan A.T.-Y."/>
            <person name="Liu X.-Y."/>
            <person name="Fung C.S.-H."/>
            <person name="Xiao X."/>
            <person name="Malainual N."/>
            <person name="Hou J."/>
            <person name="Wang L."/>
            <person name="Wang M."/>
            <person name="Yang K."/>
            <person name="Cui Y."/>
            <person name="Leung E."/>
            <person name="Nong W."/>
            <person name="Shin S.-K."/>
            <person name="Au S."/>
            <person name="Jeong K.Y."/>
            <person name="Chew F.T."/>
            <person name="Hui J."/>
            <person name="Leung T.F."/>
            <person name="Tungtrongchitr A."/>
            <person name="Zhong N."/>
            <person name="Liu Z."/>
            <person name="Tsui S."/>
        </authorList>
    </citation>
    <scope>NUCLEOTIDE SEQUENCE</scope>
    <source>
        <strain evidence="2">Derf</strain>
        <tissue evidence="2">Whole organism</tissue>
    </source>
</reference>
<feature type="region of interest" description="Disordered" evidence="1">
    <location>
        <begin position="402"/>
        <end position="441"/>
    </location>
</feature>
<comment type="caution">
    <text evidence="2">The sequence shown here is derived from an EMBL/GenBank/DDBJ whole genome shotgun (WGS) entry which is preliminary data.</text>
</comment>
<feature type="compositionally biased region" description="Low complexity" evidence="1">
    <location>
        <begin position="413"/>
        <end position="438"/>
    </location>
</feature>
<sequence>MMIMNEISNENQKKNSVTYLIEINTTTTTMKQNSNTITTNLLDSNIQQQRYRPYLMNDKRMMLSSRISSNNRHRGNYSSAQRSSSSIRMATNTTTNLMAINQQQQQQFNQTNFVQNNNNKQPQQQQQQQIIRTNRQQRRQTQQMPTTTINTSSTGYQQRHLNRQTKFHVQNNLVNIFQTYCSEVKELKDFFEMKFAKLHSMETKINNLLQFIIDDDDDDDGSIDGNGEMNNDETIITDFDKDILDLDEHAQTITMNGDNQIYCIDNDDSMYNVTTFHRHNQKDQSTIIGINNHRKIINQNDNDDGEQNISNNNNMFEPIIDIQIKDDDDDDESNHQEQSIVSIIDNGSTIHSSTSHSTISTPVSVPITIKTIPYQKSDTNSLTILTSPTSSSLNQRQSMMVNNLEPSDSGENSTTTTTTTTRTTALSTPATTSSSSSRKITHNVHSKNEFMQMIERFKEEKTLIRERISSNVFMLRRSPDNSIVGYQCSIDDCTYMHFLRAQVNRHFKNFHSKTCYHCNQRFKKPYELSLHLKELEMDPNHVRYSQQLTSISSQAPSSSSSLLTSADETMENISGYETSDSIPIQPITTTTTTTERITEL</sequence>